<accession>A0A8T0GBG3</accession>
<dbReference type="Proteomes" id="UP000822688">
    <property type="component" value="Chromosome 12"/>
</dbReference>
<keyword evidence="2" id="KW-1185">Reference proteome</keyword>
<comment type="caution">
    <text evidence="1">The sequence shown here is derived from an EMBL/GenBank/DDBJ whole genome shotgun (WGS) entry which is preliminary data.</text>
</comment>
<name>A0A8T0GBG3_CERPU</name>
<protein>
    <submittedName>
        <fullName evidence="1">Uncharacterized protein</fullName>
    </submittedName>
</protein>
<evidence type="ECO:0000313" key="1">
    <source>
        <dbReference type="EMBL" id="KAG0555319.1"/>
    </source>
</evidence>
<organism evidence="1 2">
    <name type="scientific">Ceratodon purpureus</name>
    <name type="common">Fire moss</name>
    <name type="synonym">Dicranum purpureum</name>
    <dbReference type="NCBI Taxonomy" id="3225"/>
    <lineage>
        <taxon>Eukaryota</taxon>
        <taxon>Viridiplantae</taxon>
        <taxon>Streptophyta</taxon>
        <taxon>Embryophyta</taxon>
        <taxon>Bryophyta</taxon>
        <taxon>Bryophytina</taxon>
        <taxon>Bryopsida</taxon>
        <taxon>Dicranidae</taxon>
        <taxon>Pseudoditrichales</taxon>
        <taxon>Ditrichaceae</taxon>
        <taxon>Ceratodon</taxon>
    </lineage>
</organism>
<reference evidence="1" key="1">
    <citation type="submission" date="2020-06" db="EMBL/GenBank/DDBJ databases">
        <title>WGS assembly of Ceratodon purpureus strain R40.</title>
        <authorList>
            <person name="Carey S.B."/>
            <person name="Jenkins J."/>
            <person name="Shu S."/>
            <person name="Lovell J.T."/>
            <person name="Sreedasyam A."/>
            <person name="Maumus F."/>
            <person name="Tiley G.P."/>
            <person name="Fernandez-Pozo N."/>
            <person name="Barry K."/>
            <person name="Chen C."/>
            <person name="Wang M."/>
            <person name="Lipzen A."/>
            <person name="Daum C."/>
            <person name="Saski C.A."/>
            <person name="Payton A.C."/>
            <person name="Mcbreen J.C."/>
            <person name="Conrad R.E."/>
            <person name="Kollar L.M."/>
            <person name="Olsson S."/>
            <person name="Huttunen S."/>
            <person name="Landis J.B."/>
            <person name="Wickett N.J."/>
            <person name="Johnson M.G."/>
            <person name="Rensing S.A."/>
            <person name="Grimwood J."/>
            <person name="Schmutz J."/>
            <person name="Mcdaniel S.F."/>
        </authorList>
    </citation>
    <scope>NUCLEOTIDE SEQUENCE</scope>
    <source>
        <strain evidence="1">R40</strain>
    </source>
</reference>
<gene>
    <name evidence="1" type="ORF">KC19_12G160500</name>
</gene>
<dbReference type="EMBL" id="CM026433">
    <property type="protein sequence ID" value="KAG0555319.1"/>
    <property type="molecule type" value="Genomic_DNA"/>
</dbReference>
<evidence type="ECO:0000313" key="2">
    <source>
        <dbReference type="Proteomes" id="UP000822688"/>
    </source>
</evidence>
<sequence>MENIVLIMLQYLVVKVRGCRNSHLTWNRSPCVQSPEQTTSSSGTLYLFPCSSLFCVTVSVLCHYTKSQIRARASNSFEPALFNLKRWQPSLDLEMSTGTMYNIIESFCLTHSVSSCFRKPHSGDCVAAATESRRDIKRCPSSVLPEMALCAHVAGFFTWFRFSFRPSDVFASA</sequence>
<proteinExistence type="predicted"/>
<dbReference type="AlphaFoldDB" id="A0A8T0GBG3"/>